<protein>
    <submittedName>
        <fullName evidence="2">Uncharacterized protein</fullName>
    </submittedName>
</protein>
<name>A0ABQ0LQ02_MYCCL</name>
<keyword evidence="3" id="KW-1185">Reference proteome</keyword>
<evidence type="ECO:0000256" key="1">
    <source>
        <dbReference type="SAM" id="MobiDB-lite"/>
    </source>
</evidence>
<organism evidence="2 3">
    <name type="scientific">Mycena chlorophos</name>
    <name type="common">Agaric fungus</name>
    <name type="synonym">Agaricus chlorophos</name>
    <dbReference type="NCBI Taxonomy" id="658473"/>
    <lineage>
        <taxon>Eukaryota</taxon>
        <taxon>Fungi</taxon>
        <taxon>Dikarya</taxon>
        <taxon>Basidiomycota</taxon>
        <taxon>Agaricomycotina</taxon>
        <taxon>Agaricomycetes</taxon>
        <taxon>Agaricomycetidae</taxon>
        <taxon>Agaricales</taxon>
        <taxon>Marasmiineae</taxon>
        <taxon>Mycenaceae</taxon>
        <taxon>Mycena</taxon>
    </lineage>
</organism>
<reference evidence="2" key="1">
    <citation type="submission" date="2014-09" db="EMBL/GenBank/DDBJ databases">
        <title>Genome sequence of the luminous mushroom Mycena chlorophos for searching fungal bioluminescence genes.</title>
        <authorList>
            <person name="Tanaka Y."/>
            <person name="Kasuga D."/>
            <person name="Oba Y."/>
            <person name="Hase S."/>
            <person name="Sato K."/>
            <person name="Oba Y."/>
            <person name="Sakakibara Y."/>
        </authorList>
    </citation>
    <scope>NUCLEOTIDE SEQUENCE</scope>
</reference>
<dbReference type="EMBL" id="DF848210">
    <property type="protein sequence ID" value="GAT53180.1"/>
    <property type="molecule type" value="Genomic_DNA"/>
</dbReference>
<feature type="region of interest" description="Disordered" evidence="1">
    <location>
        <begin position="1"/>
        <end position="29"/>
    </location>
</feature>
<accession>A0ABQ0LQ02</accession>
<proteinExistence type="predicted"/>
<evidence type="ECO:0000313" key="2">
    <source>
        <dbReference type="EMBL" id="GAT53180.1"/>
    </source>
</evidence>
<sequence length="172" mass="18825">MNLQLSFPPREATSEAIQRPPRLPASGSSRDIIGFFRPTTASVARPITDRTVRLFGRESSWVSNSRLFQVVRGSPRARDSGCACNQDPSQGPFKMKCDSGISNFRSALGTADNHSRSHWKGCLERVAAHNGSNRRLTVRGSSSVLATPFKPSFGTLFEPPPTVLITLRLDTP</sequence>
<dbReference type="Proteomes" id="UP000815677">
    <property type="component" value="Unassembled WGS sequence"/>
</dbReference>
<gene>
    <name evidence="2" type="ORF">MCHLO_10170</name>
</gene>
<evidence type="ECO:0000313" key="3">
    <source>
        <dbReference type="Proteomes" id="UP000815677"/>
    </source>
</evidence>